<comment type="caution">
    <text evidence="1">The sequence shown here is derived from an EMBL/GenBank/DDBJ whole genome shotgun (WGS) entry which is preliminary data.</text>
</comment>
<evidence type="ECO:0000313" key="2">
    <source>
        <dbReference type="Proteomes" id="UP001208570"/>
    </source>
</evidence>
<gene>
    <name evidence="1" type="ORF">LSH36_160g04057</name>
</gene>
<dbReference type="EMBL" id="JAODUP010000160">
    <property type="protein sequence ID" value="KAK2159026.1"/>
    <property type="molecule type" value="Genomic_DNA"/>
</dbReference>
<dbReference type="PANTHER" id="PTHR31909:SF2">
    <property type="entry name" value="RIKEN CDNA 2410004P03 GENE"/>
    <property type="match status" value="1"/>
</dbReference>
<proteinExistence type="predicted"/>
<accession>A0AAD9N8K7</accession>
<dbReference type="PANTHER" id="PTHR31909">
    <property type="entry name" value="CHROMOSOME 20 ORF85 FAMILY MEMBER"/>
    <property type="match status" value="1"/>
</dbReference>
<protein>
    <submittedName>
        <fullName evidence="1">Uncharacterized protein</fullName>
    </submittedName>
</protein>
<dbReference type="InterPro" id="IPR020339">
    <property type="entry name" value="C20orf85-like"/>
</dbReference>
<name>A0AAD9N8K7_9ANNE</name>
<dbReference type="AlphaFoldDB" id="A0AAD9N8K7"/>
<keyword evidence="2" id="KW-1185">Reference proteome</keyword>
<organism evidence="1 2">
    <name type="scientific">Paralvinella palmiformis</name>
    <dbReference type="NCBI Taxonomy" id="53620"/>
    <lineage>
        <taxon>Eukaryota</taxon>
        <taxon>Metazoa</taxon>
        <taxon>Spiralia</taxon>
        <taxon>Lophotrochozoa</taxon>
        <taxon>Annelida</taxon>
        <taxon>Polychaeta</taxon>
        <taxon>Sedentaria</taxon>
        <taxon>Canalipalpata</taxon>
        <taxon>Terebellida</taxon>
        <taxon>Terebelliformia</taxon>
        <taxon>Alvinellidae</taxon>
        <taxon>Paralvinella</taxon>
    </lineage>
</organism>
<reference evidence="1" key="1">
    <citation type="journal article" date="2023" name="Mol. Biol. Evol.">
        <title>Third-Generation Sequencing Reveals the Adaptive Role of the Epigenome in Three Deep-Sea Polychaetes.</title>
        <authorList>
            <person name="Perez M."/>
            <person name="Aroh O."/>
            <person name="Sun Y."/>
            <person name="Lan Y."/>
            <person name="Juniper S.K."/>
            <person name="Young C.R."/>
            <person name="Angers B."/>
            <person name="Qian P.Y."/>
        </authorList>
    </citation>
    <scope>NUCLEOTIDE SEQUENCE</scope>
    <source>
        <strain evidence="1">P08H-3</strain>
    </source>
</reference>
<dbReference type="Pfam" id="PF14945">
    <property type="entry name" value="LLC1"/>
    <property type="match status" value="1"/>
</dbReference>
<dbReference type="Proteomes" id="UP001208570">
    <property type="component" value="Unassembled WGS sequence"/>
</dbReference>
<evidence type="ECO:0000313" key="1">
    <source>
        <dbReference type="EMBL" id="KAK2159026.1"/>
    </source>
</evidence>
<sequence length="152" mass="17315">MDDSKRTTSAGYRFPLSKFRPNSSDFHKACVPSRVQAVQTGDTKYKDSDYGKCDAVTQDTIWKQAVEVEKKATQQWVEDWGFLADYDPKGRPITPKELPTEVNMFSENVPNTNAGNYGGRLNTDTAQTIQSLEYRFNSHNRKKKMGDDLVCY</sequence>